<name>A0A381F6N6_9FLAO</name>
<evidence type="ECO:0000313" key="4">
    <source>
        <dbReference type="EMBL" id="SUX42157.1"/>
    </source>
</evidence>
<evidence type="ECO:0000313" key="3">
    <source>
        <dbReference type="EMBL" id="SIQ75698.1"/>
    </source>
</evidence>
<dbReference type="OrthoDB" id="1095452at2"/>
<dbReference type="GO" id="GO:0055085">
    <property type="term" value="P:transmembrane transport"/>
    <property type="evidence" value="ECO:0007669"/>
    <property type="project" value="InterPro"/>
</dbReference>
<dbReference type="Gene3D" id="3.30.1150.10">
    <property type="match status" value="1"/>
</dbReference>
<dbReference type="AlphaFoldDB" id="A0A381F6N6"/>
<protein>
    <submittedName>
        <fullName evidence="3">TonB protein C-terminal</fullName>
    </submittedName>
</protein>
<dbReference type="EMBL" id="FTMF01000008">
    <property type="protein sequence ID" value="SIQ75698.1"/>
    <property type="molecule type" value="Genomic_DNA"/>
</dbReference>
<sequence>MKKLLVFAVLIISVKTFSQETISSNQEIATVNNNIYDKADKVAVYPGGTDAFRKNFYQTFDSGKINGRGKIRSEATFVIDQEGYITDIQIKGDNKSMNKEMERAIKAMSKTKWSPATLNGQNVKYRFRFPIATNL</sequence>
<dbReference type="EMBL" id="UFVS01000001">
    <property type="protein sequence ID" value="SUX42157.1"/>
    <property type="molecule type" value="Genomic_DNA"/>
</dbReference>
<evidence type="ECO:0000313" key="6">
    <source>
        <dbReference type="Proteomes" id="UP000255231"/>
    </source>
</evidence>
<dbReference type="RefSeq" id="WP_076561191.1">
    <property type="nucleotide sequence ID" value="NZ_CP033929.1"/>
</dbReference>
<proteinExistence type="predicted"/>
<dbReference type="InterPro" id="IPR037682">
    <property type="entry name" value="TonB_C"/>
</dbReference>
<organism evidence="4 6">
    <name type="scientific">Chryseobacterium indoltheticum</name>
    <dbReference type="NCBI Taxonomy" id="254"/>
    <lineage>
        <taxon>Bacteria</taxon>
        <taxon>Pseudomonadati</taxon>
        <taxon>Bacteroidota</taxon>
        <taxon>Flavobacteriia</taxon>
        <taxon>Flavobacteriales</taxon>
        <taxon>Weeksellaceae</taxon>
        <taxon>Chryseobacterium group</taxon>
        <taxon>Chryseobacterium</taxon>
    </lineage>
</organism>
<evidence type="ECO:0000259" key="2">
    <source>
        <dbReference type="Pfam" id="PF03544"/>
    </source>
</evidence>
<reference evidence="4 6" key="2">
    <citation type="submission" date="2018-06" db="EMBL/GenBank/DDBJ databases">
        <authorList>
            <consortium name="Pathogen Informatics"/>
            <person name="Doyle S."/>
        </authorList>
    </citation>
    <scope>NUCLEOTIDE SEQUENCE [LARGE SCALE GENOMIC DNA]</scope>
    <source>
        <strain evidence="4 6">NCTC13560</strain>
    </source>
</reference>
<dbReference type="KEGG" id="cil:EG358_01865"/>
<dbReference type="SUPFAM" id="SSF74653">
    <property type="entry name" value="TolA/TonB C-terminal domain"/>
    <property type="match status" value="1"/>
</dbReference>
<accession>A0A381F6N6</accession>
<dbReference type="Proteomes" id="UP000255231">
    <property type="component" value="Unassembled WGS sequence"/>
</dbReference>
<dbReference type="Pfam" id="PF03544">
    <property type="entry name" value="TonB_C"/>
    <property type="match status" value="1"/>
</dbReference>
<feature type="chain" id="PRO_5016871220" evidence="1">
    <location>
        <begin position="19"/>
        <end position="135"/>
    </location>
</feature>
<reference evidence="3 5" key="1">
    <citation type="submission" date="2017-01" db="EMBL/GenBank/DDBJ databases">
        <authorList>
            <person name="Varghese N."/>
            <person name="Submissions S."/>
        </authorList>
    </citation>
    <scope>NUCLEOTIDE SEQUENCE [LARGE SCALE GENOMIC DNA]</scope>
    <source>
        <strain evidence="3 5">ATCC 27950</strain>
    </source>
</reference>
<dbReference type="Proteomes" id="UP000185725">
    <property type="component" value="Unassembled WGS sequence"/>
</dbReference>
<gene>
    <name evidence="4" type="ORF">NCTC13560_00974</name>
    <name evidence="3" type="ORF">SAMN05421682_10839</name>
</gene>
<evidence type="ECO:0000256" key="1">
    <source>
        <dbReference type="SAM" id="SignalP"/>
    </source>
</evidence>
<keyword evidence="1" id="KW-0732">Signal</keyword>
<dbReference type="GeneID" id="303672429"/>
<evidence type="ECO:0000313" key="5">
    <source>
        <dbReference type="Proteomes" id="UP000185725"/>
    </source>
</evidence>
<keyword evidence="5" id="KW-1185">Reference proteome</keyword>
<feature type="signal peptide" evidence="1">
    <location>
        <begin position="1"/>
        <end position="18"/>
    </location>
</feature>
<feature type="domain" description="TonB C-terminal" evidence="2">
    <location>
        <begin position="75"/>
        <end position="131"/>
    </location>
</feature>